<name>A0ABT8CAQ6_9BACT</name>
<accession>A0ABT8CAQ6</accession>
<keyword evidence="5" id="KW-1035">Host cytoplasm</keyword>
<keyword evidence="4 7" id="KW-0378">Hydrolase</keyword>
<proteinExistence type="inferred from homology"/>
<evidence type="ECO:0000256" key="4">
    <source>
        <dbReference type="ARBA" id="ARBA00022801"/>
    </source>
</evidence>
<evidence type="ECO:0000256" key="6">
    <source>
        <dbReference type="ARBA" id="ARBA00023295"/>
    </source>
</evidence>
<evidence type="ECO:0000256" key="5">
    <source>
        <dbReference type="ARBA" id="ARBA00023200"/>
    </source>
</evidence>
<dbReference type="PANTHER" id="PTHR38107:SF3">
    <property type="entry name" value="LYSOZYME RRRD-RELATED"/>
    <property type="match status" value="1"/>
</dbReference>
<evidence type="ECO:0000256" key="2">
    <source>
        <dbReference type="ARBA" id="ARBA00022529"/>
    </source>
</evidence>
<comment type="catalytic activity">
    <reaction evidence="1 7">
        <text>Hydrolysis of (1-&gt;4)-beta-linkages between N-acetylmuramic acid and N-acetyl-D-glucosamine residues in a peptidoglycan and between N-acetyl-D-glucosamine residues in chitodextrins.</text>
        <dbReference type="EC" id="3.2.1.17"/>
    </reaction>
</comment>
<dbReference type="Proteomes" id="UP001236663">
    <property type="component" value="Unassembled WGS sequence"/>
</dbReference>
<keyword evidence="2 7" id="KW-0929">Antimicrobial</keyword>
<evidence type="ECO:0000256" key="1">
    <source>
        <dbReference type="ARBA" id="ARBA00000632"/>
    </source>
</evidence>
<dbReference type="EC" id="3.2.1.17" evidence="7"/>
<evidence type="ECO:0000313" key="8">
    <source>
        <dbReference type="EMBL" id="MDN3688693.1"/>
    </source>
</evidence>
<dbReference type="InterPro" id="IPR002196">
    <property type="entry name" value="Glyco_hydro_24"/>
</dbReference>
<keyword evidence="6 7" id="KW-0326">Glycosidase</keyword>
<organism evidence="8 9">
    <name type="scientific">Cyclobacterium jeungdonense</name>
    <dbReference type="NCBI Taxonomy" id="708087"/>
    <lineage>
        <taxon>Bacteria</taxon>
        <taxon>Pseudomonadati</taxon>
        <taxon>Bacteroidota</taxon>
        <taxon>Cytophagia</taxon>
        <taxon>Cytophagales</taxon>
        <taxon>Cyclobacteriaceae</taxon>
        <taxon>Cyclobacterium</taxon>
    </lineage>
</organism>
<comment type="caution">
    <text evidence="8">The sequence shown here is derived from an EMBL/GenBank/DDBJ whole genome shotgun (WGS) entry which is preliminary data.</text>
</comment>
<dbReference type="InterPro" id="IPR023347">
    <property type="entry name" value="Lysozyme_dom_sf"/>
</dbReference>
<dbReference type="InterPro" id="IPR034690">
    <property type="entry name" value="Endolysin_T4_type"/>
</dbReference>
<dbReference type="CDD" id="cd00737">
    <property type="entry name" value="lyz_endolysin_autolysin"/>
    <property type="match status" value="1"/>
</dbReference>
<dbReference type="InterPro" id="IPR051018">
    <property type="entry name" value="Bacteriophage_GH24"/>
</dbReference>
<reference evidence="9" key="1">
    <citation type="journal article" date="2019" name="Int. J. Syst. Evol. Microbiol.">
        <title>The Global Catalogue of Microorganisms (GCM) 10K type strain sequencing project: providing services to taxonomists for standard genome sequencing and annotation.</title>
        <authorList>
            <consortium name="The Broad Institute Genomics Platform"/>
            <consortium name="The Broad Institute Genome Sequencing Center for Infectious Disease"/>
            <person name="Wu L."/>
            <person name="Ma J."/>
        </authorList>
    </citation>
    <scope>NUCLEOTIDE SEQUENCE [LARGE SCALE GENOMIC DNA]</scope>
    <source>
        <strain evidence="9">CECT 7706</strain>
    </source>
</reference>
<dbReference type="RefSeq" id="WP_163386502.1">
    <property type="nucleotide sequence ID" value="NZ_JAUFQS010000012.1"/>
</dbReference>
<dbReference type="PANTHER" id="PTHR38107">
    <property type="match status" value="1"/>
</dbReference>
<protein>
    <recommendedName>
        <fullName evidence="7">Lysozyme</fullName>
        <ecNumber evidence="7">3.2.1.17</ecNumber>
    </recommendedName>
</protein>
<dbReference type="Gene3D" id="1.10.530.40">
    <property type="match status" value="1"/>
</dbReference>
<dbReference type="HAMAP" id="MF_04110">
    <property type="entry name" value="ENDOLYSIN_T4"/>
    <property type="match status" value="1"/>
</dbReference>
<dbReference type="EMBL" id="JAUFQS010000012">
    <property type="protein sequence ID" value="MDN3688693.1"/>
    <property type="molecule type" value="Genomic_DNA"/>
</dbReference>
<dbReference type="InterPro" id="IPR023346">
    <property type="entry name" value="Lysozyme-like_dom_sf"/>
</dbReference>
<dbReference type="InterPro" id="IPR033907">
    <property type="entry name" value="Endolysin_autolysin"/>
</dbReference>
<evidence type="ECO:0000256" key="3">
    <source>
        <dbReference type="ARBA" id="ARBA00022638"/>
    </source>
</evidence>
<keyword evidence="9" id="KW-1185">Reference proteome</keyword>
<sequence>MRTTSTGINLIKHSEGLRLEAYICPAGIPTIGYGSTSYPDGKPVKMGDSITESQASQLLQDTVASFEKGVRRLVTRDLTPNQFSALVSFAFNLGLGALERSTLLRKVNTNPSDPFIREEFHRWVHAGGKVLPGLVTRRKAEADLYFTES</sequence>
<evidence type="ECO:0000313" key="9">
    <source>
        <dbReference type="Proteomes" id="UP001236663"/>
    </source>
</evidence>
<gene>
    <name evidence="8" type="ORF">QWZ15_12690</name>
</gene>
<evidence type="ECO:0000256" key="7">
    <source>
        <dbReference type="RuleBase" id="RU003788"/>
    </source>
</evidence>
<dbReference type="SUPFAM" id="SSF53955">
    <property type="entry name" value="Lysozyme-like"/>
    <property type="match status" value="1"/>
</dbReference>
<comment type="similarity">
    <text evidence="7">Belongs to the glycosyl hydrolase 24 family.</text>
</comment>
<dbReference type="Pfam" id="PF00959">
    <property type="entry name" value="Phage_lysozyme"/>
    <property type="match status" value="1"/>
</dbReference>
<keyword evidence="3 7" id="KW-0081">Bacteriolytic enzyme</keyword>